<reference evidence="2" key="5">
    <citation type="journal article" date="2021" name="G3 (Bethesda)">
        <title>Aegilops tauschii genome assembly Aet v5.0 features greater sequence contiguity and improved annotation.</title>
        <authorList>
            <person name="Wang L."/>
            <person name="Zhu T."/>
            <person name="Rodriguez J.C."/>
            <person name="Deal K.R."/>
            <person name="Dubcovsky J."/>
            <person name="McGuire P.E."/>
            <person name="Lux T."/>
            <person name="Spannagl M."/>
            <person name="Mayer K.F.X."/>
            <person name="Baldrich P."/>
            <person name="Meyers B.C."/>
            <person name="Huo N."/>
            <person name="Gu Y.Q."/>
            <person name="Zhou H."/>
            <person name="Devos K.M."/>
            <person name="Bennetzen J.L."/>
            <person name="Unver T."/>
            <person name="Budak H."/>
            <person name="Gulick P.J."/>
            <person name="Galiba G."/>
            <person name="Kalapos B."/>
            <person name="Nelson D.R."/>
            <person name="Li P."/>
            <person name="You F.M."/>
            <person name="Luo M.C."/>
            <person name="Dvorak J."/>
        </authorList>
    </citation>
    <scope>NUCLEOTIDE SEQUENCE [LARGE SCALE GENOMIC DNA]</scope>
    <source>
        <strain evidence="2">cv. AL8/78</strain>
    </source>
</reference>
<sequence>PSPRPSPLLRPPTRPRPRRFSPPCSVSNPSLSPPSAPVPQNPSSASGAVGAQRAVAHVCLPRRACRSEGDRVGGRGGVADQGGPPDLPRRPPHRRPPPPPRRPRRRGLPRFRAAPFLRGLHPPLPAPPQGHCGRVTVIRLLYG</sequence>
<evidence type="ECO:0000313" key="3">
    <source>
        <dbReference type="Proteomes" id="UP000015105"/>
    </source>
</evidence>
<accession>A0A453LHI6</accession>
<dbReference type="AlphaFoldDB" id="A0A453LHI6"/>
<proteinExistence type="predicted"/>
<protein>
    <submittedName>
        <fullName evidence="2">Uncharacterized protein</fullName>
    </submittedName>
</protein>
<organism evidence="2 3">
    <name type="scientific">Aegilops tauschii subsp. strangulata</name>
    <name type="common">Goatgrass</name>
    <dbReference type="NCBI Taxonomy" id="200361"/>
    <lineage>
        <taxon>Eukaryota</taxon>
        <taxon>Viridiplantae</taxon>
        <taxon>Streptophyta</taxon>
        <taxon>Embryophyta</taxon>
        <taxon>Tracheophyta</taxon>
        <taxon>Spermatophyta</taxon>
        <taxon>Magnoliopsida</taxon>
        <taxon>Liliopsida</taxon>
        <taxon>Poales</taxon>
        <taxon>Poaceae</taxon>
        <taxon>BOP clade</taxon>
        <taxon>Pooideae</taxon>
        <taxon>Triticodae</taxon>
        <taxon>Triticeae</taxon>
        <taxon>Triticinae</taxon>
        <taxon>Aegilops</taxon>
    </lineage>
</organism>
<feature type="compositionally biased region" description="Basic residues" evidence="1">
    <location>
        <begin position="90"/>
        <end position="109"/>
    </location>
</feature>
<reference evidence="2" key="4">
    <citation type="submission" date="2019-03" db="UniProtKB">
        <authorList>
            <consortium name="EnsemblPlants"/>
        </authorList>
    </citation>
    <scope>IDENTIFICATION</scope>
</reference>
<dbReference type="Proteomes" id="UP000015105">
    <property type="component" value="Chromosome 5D"/>
</dbReference>
<keyword evidence="3" id="KW-1185">Reference proteome</keyword>
<dbReference type="Gramene" id="AET5Gv20768700.14">
    <property type="protein sequence ID" value="AET5Gv20768700.14"/>
    <property type="gene ID" value="AET5Gv20768700"/>
</dbReference>
<evidence type="ECO:0000313" key="2">
    <source>
        <dbReference type="EnsemblPlants" id="AET5Gv20768700.14"/>
    </source>
</evidence>
<name>A0A453LHI6_AEGTS</name>
<feature type="compositionally biased region" description="Pro residues" evidence="1">
    <location>
        <begin position="1"/>
        <end position="12"/>
    </location>
</feature>
<reference evidence="2" key="3">
    <citation type="journal article" date="2017" name="Nature">
        <title>Genome sequence of the progenitor of the wheat D genome Aegilops tauschii.</title>
        <authorList>
            <person name="Luo M.C."/>
            <person name="Gu Y.Q."/>
            <person name="Puiu D."/>
            <person name="Wang H."/>
            <person name="Twardziok S.O."/>
            <person name="Deal K.R."/>
            <person name="Huo N."/>
            <person name="Zhu T."/>
            <person name="Wang L."/>
            <person name="Wang Y."/>
            <person name="McGuire P.E."/>
            <person name="Liu S."/>
            <person name="Long H."/>
            <person name="Ramasamy R.K."/>
            <person name="Rodriguez J.C."/>
            <person name="Van S.L."/>
            <person name="Yuan L."/>
            <person name="Wang Z."/>
            <person name="Xia Z."/>
            <person name="Xiao L."/>
            <person name="Anderson O.D."/>
            <person name="Ouyang S."/>
            <person name="Liang Y."/>
            <person name="Zimin A.V."/>
            <person name="Pertea G."/>
            <person name="Qi P."/>
            <person name="Bennetzen J.L."/>
            <person name="Dai X."/>
            <person name="Dawson M.W."/>
            <person name="Muller H.G."/>
            <person name="Kugler K."/>
            <person name="Rivarola-Duarte L."/>
            <person name="Spannagl M."/>
            <person name="Mayer K.F.X."/>
            <person name="Lu F.H."/>
            <person name="Bevan M.W."/>
            <person name="Leroy P."/>
            <person name="Li P."/>
            <person name="You F.M."/>
            <person name="Sun Q."/>
            <person name="Liu Z."/>
            <person name="Lyons E."/>
            <person name="Wicker T."/>
            <person name="Salzberg S.L."/>
            <person name="Devos K.M."/>
            <person name="Dvorak J."/>
        </authorList>
    </citation>
    <scope>NUCLEOTIDE SEQUENCE [LARGE SCALE GENOMIC DNA]</scope>
    <source>
        <strain evidence="2">cv. AL8/78</strain>
    </source>
</reference>
<reference evidence="3" key="2">
    <citation type="journal article" date="2017" name="Nat. Plants">
        <title>The Aegilops tauschii genome reveals multiple impacts of transposons.</title>
        <authorList>
            <person name="Zhao G."/>
            <person name="Zou C."/>
            <person name="Li K."/>
            <person name="Wang K."/>
            <person name="Li T."/>
            <person name="Gao L."/>
            <person name="Zhang X."/>
            <person name="Wang H."/>
            <person name="Yang Z."/>
            <person name="Liu X."/>
            <person name="Jiang W."/>
            <person name="Mao L."/>
            <person name="Kong X."/>
            <person name="Jiao Y."/>
            <person name="Jia J."/>
        </authorList>
    </citation>
    <scope>NUCLEOTIDE SEQUENCE [LARGE SCALE GENOMIC DNA]</scope>
    <source>
        <strain evidence="3">cv. AL8/78</strain>
    </source>
</reference>
<reference evidence="3" key="1">
    <citation type="journal article" date="2014" name="Science">
        <title>Ancient hybridizations among the ancestral genomes of bread wheat.</title>
        <authorList>
            <consortium name="International Wheat Genome Sequencing Consortium,"/>
            <person name="Marcussen T."/>
            <person name="Sandve S.R."/>
            <person name="Heier L."/>
            <person name="Spannagl M."/>
            <person name="Pfeifer M."/>
            <person name="Jakobsen K.S."/>
            <person name="Wulff B.B."/>
            <person name="Steuernagel B."/>
            <person name="Mayer K.F."/>
            <person name="Olsen O.A."/>
        </authorList>
    </citation>
    <scope>NUCLEOTIDE SEQUENCE [LARGE SCALE GENOMIC DNA]</scope>
    <source>
        <strain evidence="3">cv. AL8/78</strain>
    </source>
</reference>
<evidence type="ECO:0000256" key="1">
    <source>
        <dbReference type="SAM" id="MobiDB-lite"/>
    </source>
</evidence>
<feature type="region of interest" description="Disordered" evidence="1">
    <location>
        <begin position="1"/>
        <end position="132"/>
    </location>
</feature>
<dbReference type="EnsemblPlants" id="AET5Gv20768700.14">
    <property type="protein sequence ID" value="AET5Gv20768700.14"/>
    <property type="gene ID" value="AET5Gv20768700"/>
</dbReference>
<feature type="compositionally biased region" description="Pro residues" evidence="1">
    <location>
        <begin position="31"/>
        <end position="40"/>
    </location>
</feature>